<dbReference type="EC" id="5.2.1.8" evidence="3"/>
<feature type="compositionally biased region" description="Basic residues" evidence="6">
    <location>
        <begin position="674"/>
        <end position="692"/>
    </location>
</feature>
<dbReference type="FunFam" id="2.40.100.10:FF:000022">
    <property type="entry name" value="Peptidyl-prolyl cis-trans isomerase CYP95"/>
    <property type="match status" value="1"/>
</dbReference>
<dbReference type="PANTHER" id="PTHR11071">
    <property type="entry name" value="PEPTIDYL-PROLYL CIS-TRANS ISOMERASE"/>
    <property type="match status" value="1"/>
</dbReference>
<evidence type="ECO:0000256" key="5">
    <source>
        <dbReference type="ARBA" id="ARBA00023235"/>
    </source>
</evidence>
<feature type="compositionally biased region" description="Polar residues" evidence="6">
    <location>
        <begin position="407"/>
        <end position="416"/>
    </location>
</feature>
<feature type="compositionally biased region" description="Acidic residues" evidence="6">
    <location>
        <begin position="227"/>
        <end position="242"/>
    </location>
</feature>
<feature type="region of interest" description="Disordered" evidence="6">
    <location>
        <begin position="196"/>
        <end position="333"/>
    </location>
</feature>
<evidence type="ECO:0000259" key="7">
    <source>
        <dbReference type="PROSITE" id="PS50072"/>
    </source>
</evidence>
<comment type="caution">
    <text evidence="8">The sequence shown here is derived from an EMBL/GenBank/DDBJ whole genome shotgun (WGS) entry which is preliminary data.</text>
</comment>
<name>A0A218WQQ1_PUNGR</name>
<evidence type="ECO:0000256" key="2">
    <source>
        <dbReference type="ARBA" id="ARBA00007365"/>
    </source>
</evidence>
<dbReference type="Proteomes" id="UP000197138">
    <property type="component" value="Unassembled WGS sequence"/>
</dbReference>
<protein>
    <recommendedName>
        <fullName evidence="3">peptidylprolyl isomerase</fullName>
        <ecNumber evidence="3">5.2.1.8</ecNumber>
    </recommendedName>
</protein>
<comment type="catalytic activity">
    <reaction evidence="1">
        <text>[protein]-peptidylproline (omega=180) = [protein]-peptidylproline (omega=0)</text>
        <dbReference type="Rhea" id="RHEA:16237"/>
        <dbReference type="Rhea" id="RHEA-COMP:10747"/>
        <dbReference type="Rhea" id="RHEA-COMP:10748"/>
        <dbReference type="ChEBI" id="CHEBI:83833"/>
        <dbReference type="ChEBI" id="CHEBI:83834"/>
        <dbReference type="EC" id="5.2.1.8"/>
    </reaction>
</comment>
<dbReference type="Pfam" id="PF00160">
    <property type="entry name" value="Pro_isomerase"/>
    <property type="match status" value="1"/>
</dbReference>
<dbReference type="InterPro" id="IPR002130">
    <property type="entry name" value="Cyclophilin-type_PPIase_dom"/>
</dbReference>
<feature type="compositionally biased region" description="Basic and acidic residues" evidence="6">
    <location>
        <begin position="317"/>
        <end position="331"/>
    </location>
</feature>
<evidence type="ECO:0000256" key="4">
    <source>
        <dbReference type="ARBA" id="ARBA00023110"/>
    </source>
</evidence>
<keyword evidence="4" id="KW-0697">Rotamase</keyword>
<keyword evidence="5" id="KW-0413">Isomerase</keyword>
<dbReference type="GO" id="GO:0016018">
    <property type="term" value="F:cyclosporin A binding"/>
    <property type="evidence" value="ECO:0007669"/>
    <property type="project" value="TreeGrafter"/>
</dbReference>
<accession>A0A218WQQ1</accession>
<dbReference type="SUPFAM" id="SSF50891">
    <property type="entry name" value="Cyclophilin-like"/>
    <property type="match status" value="1"/>
</dbReference>
<feature type="compositionally biased region" description="Low complexity" evidence="6">
    <location>
        <begin position="693"/>
        <end position="706"/>
    </location>
</feature>
<dbReference type="PRINTS" id="PR00153">
    <property type="entry name" value="CSAPPISMRASE"/>
</dbReference>
<dbReference type="EMBL" id="MTKT01003392">
    <property type="protein sequence ID" value="OWM75187.1"/>
    <property type="molecule type" value="Genomic_DNA"/>
</dbReference>
<feature type="compositionally biased region" description="Low complexity" evidence="6">
    <location>
        <begin position="562"/>
        <end position="578"/>
    </location>
</feature>
<evidence type="ECO:0000313" key="9">
    <source>
        <dbReference type="Proteomes" id="UP000197138"/>
    </source>
</evidence>
<feature type="compositionally biased region" description="Polar residues" evidence="6">
    <location>
        <begin position="304"/>
        <end position="316"/>
    </location>
</feature>
<dbReference type="GO" id="GO:0005737">
    <property type="term" value="C:cytoplasm"/>
    <property type="evidence" value="ECO:0007669"/>
    <property type="project" value="TreeGrafter"/>
</dbReference>
<dbReference type="AlphaFoldDB" id="A0A218WQQ1"/>
<feature type="compositionally biased region" description="Low complexity" evidence="6">
    <location>
        <begin position="526"/>
        <end position="543"/>
    </location>
</feature>
<evidence type="ECO:0000313" key="8">
    <source>
        <dbReference type="EMBL" id="OWM75187.1"/>
    </source>
</evidence>
<feature type="region of interest" description="Disordered" evidence="6">
    <location>
        <begin position="349"/>
        <end position="730"/>
    </location>
</feature>
<evidence type="ECO:0000256" key="6">
    <source>
        <dbReference type="SAM" id="MobiDB-lite"/>
    </source>
</evidence>
<feature type="domain" description="PPIase cyclophilin-type" evidence="7">
    <location>
        <begin position="10"/>
        <end position="174"/>
    </location>
</feature>
<feature type="compositionally biased region" description="Basic residues" evidence="6">
    <location>
        <begin position="202"/>
        <end position="220"/>
    </location>
</feature>
<evidence type="ECO:0000256" key="3">
    <source>
        <dbReference type="ARBA" id="ARBA00013194"/>
    </source>
</evidence>
<feature type="compositionally biased region" description="Basic and acidic residues" evidence="6">
    <location>
        <begin position="272"/>
        <end position="281"/>
    </location>
</feature>
<gene>
    <name evidence="8" type="ORF">CDL15_Pgr017430</name>
</gene>
<feature type="compositionally biased region" description="Low complexity" evidence="6">
    <location>
        <begin position="243"/>
        <end position="255"/>
    </location>
</feature>
<dbReference type="Gene3D" id="2.40.100.10">
    <property type="entry name" value="Cyclophilin-like"/>
    <property type="match status" value="1"/>
</dbReference>
<evidence type="ECO:0000256" key="1">
    <source>
        <dbReference type="ARBA" id="ARBA00000971"/>
    </source>
</evidence>
<feature type="compositionally biased region" description="Low complexity" evidence="6">
    <location>
        <begin position="417"/>
        <end position="436"/>
    </location>
</feature>
<feature type="compositionally biased region" description="Basic residues" evidence="6">
    <location>
        <begin position="282"/>
        <end position="299"/>
    </location>
</feature>
<dbReference type="PROSITE" id="PS50072">
    <property type="entry name" value="CSA_PPIASE_2"/>
    <property type="match status" value="1"/>
</dbReference>
<dbReference type="GO" id="GO:0003755">
    <property type="term" value="F:peptidyl-prolyl cis-trans isomerase activity"/>
    <property type="evidence" value="ECO:0007669"/>
    <property type="project" value="UniProtKB-KW"/>
</dbReference>
<feature type="compositionally biased region" description="Basic residues" evidence="6">
    <location>
        <begin position="579"/>
        <end position="607"/>
    </location>
</feature>
<dbReference type="PANTHER" id="PTHR11071:SF561">
    <property type="entry name" value="PEPTIDYL-PROLYL CIS-TRANS ISOMERASE D-RELATED"/>
    <property type="match status" value="1"/>
</dbReference>
<organism evidence="8 9">
    <name type="scientific">Punica granatum</name>
    <name type="common">Pomegranate</name>
    <dbReference type="NCBI Taxonomy" id="22663"/>
    <lineage>
        <taxon>Eukaryota</taxon>
        <taxon>Viridiplantae</taxon>
        <taxon>Streptophyta</taxon>
        <taxon>Embryophyta</taxon>
        <taxon>Tracheophyta</taxon>
        <taxon>Spermatophyta</taxon>
        <taxon>Magnoliopsida</taxon>
        <taxon>eudicotyledons</taxon>
        <taxon>Gunneridae</taxon>
        <taxon>Pentapetalae</taxon>
        <taxon>rosids</taxon>
        <taxon>malvids</taxon>
        <taxon>Myrtales</taxon>
        <taxon>Lythraceae</taxon>
        <taxon>Punica</taxon>
    </lineage>
</organism>
<proteinExistence type="inferred from homology"/>
<sequence>MKKKKNPLVFMDVSIDGDPVERMIFELFPDVAPKTAENFRALCTGEKGIGPKTGKLLHFKGSFFHRIIQGLMAQGGDFHKRDGSSGESIYGEKFPDESPKLKHEEPGLLSMSIADRDDFGSHFGITFKANHHLDRKSVVFGKLVRGHEVLKRIENVGDKEGKPTVTVKIINCGELSEDKKKANKLKIAKDPTFDVSSNEVRRKGKYKKSSRDRRKKRKRYYSSDSESSSDIETETSESDSDSDSYLSSSSDLSCSSDDRCKRRKKSSKRDRYKCSKRWDKHRDRKRKRRDKKSKHKSRRVSSSPTDTVSETGSSSEDNSRDARGEQPKDVSAKSVCNLLPLAAEKEVPFLCENGGDSPKENGQQRVNGIEEDGQYIRSPNAQPDEVDDHPGKSRSRSMSPGKDVNKDTISPRSMNMSSGASPRSRVSRSRSIASKSPSPPSRRRSGNKSPIKSGKSRSPAPSKKFRSISRSSVEAHSCRSDSRSPPRSISPRSLSRSPPSKAKNSGIARASRSISRSRSSMRRSISRSPVRSSRRSLSGSLVKSARKSISRSPVRSSRRSISRSPVRSTRSISRSPPRSTRRSISRSPVRSRRSPSRSPVRSRRRSMSRSPVQASWRSISRSPVRPSRRSISRSPARSSRRSISKSPVRSSKRSISRSPVRTARRSISWSPLRTSRRSKRRGSGRPPSRRSISRSLSPPVRQARSPPSDRRRSYSRSISPDGLPKRIKRGRGFSEHYAYARCYRTPSPDPPVRSYRHRDRYSSYRRYSPRRYRSPPRGRTSLSQEVPFPSPGKILFKEFESLCVEVFSGLPVPAQKGKEGPFEVLTPKGKQGPFEVFIFISEPGREEGPCLL</sequence>
<dbReference type="InterPro" id="IPR029000">
    <property type="entry name" value="Cyclophilin-like_dom_sf"/>
</dbReference>
<comment type="similarity">
    <text evidence="2">Belongs to the cyclophilin-type PPIase family.</text>
</comment>
<feature type="compositionally biased region" description="Basic residues" evidence="6">
    <location>
        <begin position="261"/>
        <end position="271"/>
    </location>
</feature>
<dbReference type="GO" id="GO:0006457">
    <property type="term" value="P:protein folding"/>
    <property type="evidence" value="ECO:0007669"/>
    <property type="project" value="TreeGrafter"/>
</dbReference>
<reference evidence="9" key="1">
    <citation type="journal article" date="2017" name="Plant J.">
        <title>The pomegranate (Punica granatum L.) genome and the genomics of punicalagin biosynthesis.</title>
        <authorList>
            <person name="Qin G."/>
            <person name="Xu C."/>
            <person name="Ming R."/>
            <person name="Tang H."/>
            <person name="Guyot R."/>
            <person name="Kramer E.M."/>
            <person name="Hu Y."/>
            <person name="Yi X."/>
            <person name="Qi Y."/>
            <person name="Xu X."/>
            <person name="Gao Z."/>
            <person name="Pan H."/>
            <person name="Jian J."/>
            <person name="Tian Y."/>
            <person name="Yue Z."/>
            <person name="Xu Y."/>
        </authorList>
    </citation>
    <scope>NUCLEOTIDE SEQUENCE [LARGE SCALE GENOMIC DNA]</scope>
    <source>
        <strain evidence="9">cv. Dabenzi</strain>
    </source>
</reference>
<feature type="compositionally biased region" description="Low complexity" evidence="6">
    <location>
        <begin position="485"/>
        <end position="518"/>
    </location>
</feature>